<name>A0A1X7NZS6_9MICO</name>
<evidence type="ECO:0000313" key="4">
    <source>
        <dbReference type="EMBL" id="SMH43972.1"/>
    </source>
</evidence>
<reference evidence="5" key="1">
    <citation type="submission" date="2017-04" db="EMBL/GenBank/DDBJ databases">
        <authorList>
            <person name="Varghese N."/>
            <person name="Submissions S."/>
        </authorList>
    </citation>
    <scope>NUCLEOTIDE SEQUENCE [LARGE SCALE GENOMIC DNA]</scope>
    <source>
        <strain evidence="5">VKM Ac-2121</strain>
    </source>
</reference>
<dbReference type="InterPro" id="IPR000073">
    <property type="entry name" value="AB_hydrolase_1"/>
</dbReference>
<evidence type="ECO:0000256" key="1">
    <source>
        <dbReference type="ARBA" id="ARBA00022801"/>
    </source>
</evidence>
<dbReference type="Proteomes" id="UP000193711">
    <property type="component" value="Unassembled WGS sequence"/>
</dbReference>
<dbReference type="Gene3D" id="3.40.50.1820">
    <property type="entry name" value="alpha/beta hydrolase"/>
    <property type="match status" value="1"/>
</dbReference>
<dbReference type="InterPro" id="IPR050266">
    <property type="entry name" value="AB_hydrolase_sf"/>
</dbReference>
<dbReference type="InterPro" id="IPR029058">
    <property type="entry name" value="AB_hydrolase_fold"/>
</dbReference>
<dbReference type="STRING" id="1891671.SAMN06295885_2267"/>
<feature type="domain" description="AB hydrolase-1" evidence="3">
    <location>
        <begin position="67"/>
        <end position="278"/>
    </location>
</feature>
<dbReference type="PANTHER" id="PTHR43798:SF31">
    <property type="entry name" value="AB HYDROLASE SUPERFAMILY PROTEIN YCLE"/>
    <property type="match status" value="1"/>
</dbReference>
<organism evidence="4 5">
    <name type="scientific">Rathayibacter oskolensis</name>
    <dbReference type="NCBI Taxonomy" id="1891671"/>
    <lineage>
        <taxon>Bacteria</taxon>
        <taxon>Bacillati</taxon>
        <taxon>Actinomycetota</taxon>
        <taxon>Actinomycetes</taxon>
        <taxon>Micrococcales</taxon>
        <taxon>Microbacteriaceae</taxon>
        <taxon>Rathayibacter</taxon>
    </lineage>
</organism>
<proteinExistence type="predicted"/>
<dbReference type="Pfam" id="PF12697">
    <property type="entry name" value="Abhydrolase_6"/>
    <property type="match status" value="1"/>
</dbReference>
<dbReference type="OrthoDB" id="9769541at2"/>
<dbReference type="PANTHER" id="PTHR43798">
    <property type="entry name" value="MONOACYLGLYCEROL LIPASE"/>
    <property type="match status" value="1"/>
</dbReference>
<dbReference type="GO" id="GO:0016787">
    <property type="term" value="F:hydrolase activity"/>
    <property type="evidence" value="ECO:0007669"/>
    <property type="project" value="UniProtKB-KW"/>
</dbReference>
<feature type="region of interest" description="Disordered" evidence="2">
    <location>
        <begin position="341"/>
        <end position="362"/>
    </location>
</feature>
<dbReference type="GO" id="GO:0016020">
    <property type="term" value="C:membrane"/>
    <property type="evidence" value="ECO:0007669"/>
    <property type="project" value="TreeGrafter"/>
</dbReference>
<evidence type="ECO:0000259" key="3">
    <source>
        <dbReference type="Pfam" id="PF12697"/>
    </source>
</evidence>
<accession>A0A1X7NZS6</accession>
<keyword evidence="5" id="KW-1185">Reference proteome</keyword>
<protein>
    <submittedName>
        <fullName evidence="4">Pimeloyl-ACP methyl ester carboxylesterase</fullName>
    </submittedName>
</protein>
<feature type="compositionally biased region" description="Basic and acidic residues" evidence="2">
    <location>
        <begin position="342"/>
        <end position="362"/>
    </location>
</feature>
<dbReference type="RefSeq" id="WP_085476702.1">
    <property type="nucleotide sequence ID" value="NZ_FXBM01000002.1"/>
</dbReference>
<dbReference type="EMBL" id="FXBM01000002">
    <property type="protein sequence ID" value="SMH43972.1"/>
    <property type="molecule type" value="Genomic_DNA"/>
</dbReference>
<keyword evidence="1" id="KW-0378">Hydrolase</keyword>
<evidence type="ECO:0000313" key="5">
    <source>
        <dbReference type="Proteomes" id="UP000193711"/>
    </source>
</evidence>
<dbReference type="SUPFAM" id="SSF53474">
    <property type="entry name" value="alpha/beta-Hydrolases"/>
    <property type="match status" value="1"/>
</dbReference>
<evidence type="ECO:0000256" key="2">
    <source>
        <dbReference type="SAM" id="MobiDB-lite"/>
    </source>
</evidence>
<sequence length="362" mass="40071">MPRPSDPLRSLASSIRPGVRDVFATTRSRRRDPRRRYRSTDVSVKRVRHRDVWARVSTVGREGERTFVLVPGIGVAATYFERLAPALNEFGPVHALDLPGFGGVPHPPYARRMSIGDYAELVGAVIDELGLDDPVVLGHSMGTQVVAELAARRPELTTIVLLGPVMNRRERRLPIAALRFAQSSLREPMKVAILAAAAYLLCGPRWFSRVLPEMMHYPIERTVPRIRASTLVIRGEYDRLVPREWVEEVAEAIPHARAWEIPDASHSVMHAHAEEVARLCVEHARAPQPDRGEAELRRFPDDEVDRSQEDAAAPDPLGAALGRVTELAGILVDDDSLIAEGKTQHAEATDPKALRDEPGGEA</sequence>
<dbReference type="AlphaFoldDB" id="A0A1X7NZS6"/>
<gene>
    <name evidence="4" type="ORF">SAMN06295885_2267</name>
</gene>